<protein>
    <submittedName>
        <fullName evidence="1">CsiV family protein</fullName>
    </submittedName>
</protein>
<dbReference type="RefSeq" id="WP_077409966.1">
    <property type="nucleotide sequence ID" value="NZ_JBHRTS010000002.1"/>
</dbReference>
<evidence type="ECO:0000313" key="1">
    <source>
        <dbReference type="EMBL" id="MFC3193289.1"/>
    </source>
</evidence>
<sequence>MRKIIPFLVLFTTALPAQEYHLITDETPVYDVEVIVFARLLGQPEASTLNPKPTSLELPYREVTAIDESWLMFQPHQTTVLQTDGSTEQRNEQNPEDWQVPMDERQQEPETEALVWVRFAENSEHPVTERLATNPGMAPLMQMKWRQPATPFLNPEFVRVSSVWEPTAQEQLITDAYGDQTNRVEPGYNVDESDLSGTTDLSTPAATTYADYAFDGAVAFSEQRFTHIQVKMNFYRQDNNGQQLTYSIDQKSRIRLGEWHYFDHQQFGILTKVIQVDIEPQENEES</sequence>
<proteinExistence type="predicted"/>
<organism evidence="1 2">
    <name type="scientific">Marinicella sediminis</name>
    <dbReference type="NCBI Taxonomy" id="1792834"/>
    <lineage>
        <taxon>Bacteria</taxon>
        <taxon>Pseudomonadati</taxon>
        <taxon>Pseudomonadota</taxon>
        <taxon>Gammaproteobacteria</taxon>
        <taxon>Lysobacterales</taxon>
        <taxon>Marinicellaceae</taxon>
        <taxon>Marinicella</taxon>
    </lineage>
</organism>
<dbReference type="EMBL" id="JBHRTS010000002">
    <property type="protein sequence ID" value="MFC3193289.1"/>
    <property type="molecule type" value="Genomic_DNA"/>
</dbReference>
<comment type="caution">
    <text evidence="1">The sequence shown here is derived from an EMBL/GenBank/DDBJ whole genome shotgun (WGS) entry which is preliminary data.</text>
</comment>
<accession>A0ABV7J8Q2</accession>
<name>A0ABV7J8Q2_9GAMM</name>
<dbReference type="InterPro" id="IPR021241">
    <property type="entry name" value="CsiV"/>
</dbReference>
<dbReference type="Proteomes" id="UP001595533">
    <property type="component" value="Unassembled WGS sequence"/>
</dbReference>
<dbReference type="Pfam" id="PF10972">
    <property type="entry name" value="CsiV"/>
    <property type="match status" value="1"/>
</dbReference>
<reference evidence="2" key="1">
    <citation type="journal article" date="2019" name="Int. J. Syst. Evol. Microbiol.">
        <title>The Global Catalogue of Microorganisms (GCM) 10K type strain sequencing project: providing services to taxonomists for standard genome sequencing and annotation.</title>
        <authorList>
            <consortium name="The Broad Institute Genomics Platform"/>
            <consortium name="The Broad Institute Genome Sequencing Center for Infectious Disease"/>
            <person name="Wu L."/>
            <person name="Ma J."/>
        </authorList>
    </citation>
    <scope>NUCLEOTIDE SEQUENCE [LARGE SCALE GENOMIC DNA]</scope>
    <source>
        <strain evidence="2">KCTC 42953</strain>
    </source>
</reference>
<evidence type="ECO:0000313" key="2">
    <source>
        <dbReference type="Proteomes" id="UP001595533"/>
    </source>
</evidence>
<gene>
    <name evidence="1" type="ORF">ACFODZ_03430</name>
</gene>
<keyword evidence="2" id="KW-1185">Reference proteome</keyword>